<reference evidence="4" key="1">
    <citation type="submission" date="2021-01" db="EMBL/GenBank/DDBJ databases">
        <title>Adiantum capillus-veneris genome.</title>
        <authorList>
            <person name="Fang Y."/>
            <person name="Liao Q."/>
        </authorList>
    </citation>
    <scope>NUCLEOTIDE SEQUENCE</scope>
    <source>
        <strain evidence="4">H3</strain>
        <tissue evidence="4">Leaf</tissue>
    </source>
</reference>
<dbReference type="AlphaFoldDB" id="A0A9D4UXI9"/>
<evidence type="ECO:0000313" key="4">
    <source>
        <dbReference type="EMBL" id="KAI5075222.1"/>
    </source>
</evidence>
<feature type="coiled-coil region" evidence="2">
    <location>
        <begin position="629"/>
        <end position="656"/>
    </location>
</feature>
<dbReference type="Proteomes" id="UP000886520">
    <property type="component" value="Chromosome 9"/>
</dbReference>
<dbReference type="InterPro" id="IPR019734">
    <property type="entry name" value="TPR_rpt"/>
</dbReference>
<dbReference type="PROSITE" id="PS50005">
    <property type="entry name" value="TPR"/>
    <property type="match status" value="1"/>
</dbReference>
<dbReference type="PANTHER" id="PTHR47459">
    <property type="entry name" value="KINESIN LIGHT CHAIN-RELATED"/>
    <property type="match status" value="1"/>
</dbReference>
<keyword evidence="5" id="KW-1185">Reference proteome</keyword>
<keyword evidence="1" id="KW-0802">TPR repeat</keyword>
<dbReference type="OrthoDB" id="626167at2759"/>
<sequence>MLQAGTCRRGSRIVRALLVCSEARKAEGDHERTSRARSFLGLQDGRSCISKPTPFQTIMAASLGYLGTHSKLGTHTSSFRCFHVHGLDQIALAKPDALGTSHPKSPHETAHSKANGKPFGEAQDACSKTEEALQAFNDIVNKLKASDKDADPKTLQTLETLLAQAESSATLEEKQRIGEACATLAEWHKEPAKSLLYAQKGFEILRRIKDIIAKFTACRCLYAIAAAHCNTGEFEKALKQAEHLALILRHLEKTARSYYLIYLKFASQAVLIKCKMSLGRAEEALAHFVKYVKLKERLVARDDPSLAAVYIQAAEAFQEAGQNAEAVHYALQGLNILAEKFGPSSYQVGYVRALLSQAYYWLGLYEDCLSEYDKARPILETVGENSIENMAPFIMKSVLSLIELQRYELAITRLEELRRRAPKTSVAHAASFCILAKVYALSDKKKEFFQCSNTALEVLESNLKFSVTTGEYICLLASTYEMQKYYEEAIMLYKKALAIFIQFSGDEAALKAADAEGEIGIAFLRWGKFSQAAVYLKNYTLKNKSLMGSDNTRLIAVHNRIGAEYLQVGKLNEALEQLEIAKHLLPSDLTEFDDAIVLSLHQNLATLYKATGRLEDAINCQKTALDKATNSNQEEIASLKEEIQKSLDNLLQTQAETTGKCEL</sequence>
<accession>A0A9D4UXI9</accession>
<gene>
    <name evidence="4" type="ORF">GOP47_0009298</name>
</gene>
<evidence type="ECO:0000256" key="1">
    <source>
        <dbReference type="PROSITE-ProRule" id="PRU00339"/>
    </source>
</evidence>
<organism evidence="4 5">
    <name type="scientific">Adiantum capillus-veneris</name>
    <name type="common">Maidenhair fern</name>
    <dbReference type="NCBI Taxonomy" id="13818"/>
    <lineage>
        <taxon>Eukaryota</taxon>
        <taxon>Viridiplantae</taxon>
        <taxon>Streptophyta</taxon>
        <taxon>Embryophyta</taxon>
        <taxon>Tracheophyta</taxon>
        <taxon>Polypodiopsida</taxon>
        <taxon>Polypodiidae</taxon>
        <taxon>Polypodiales</taxon>
        <taxon>Pteridineae</taxon>
        <taxon>Pteridaceae</taxon>
        <taxon>Vittarioideae</taxon>
        <taxon>Adiantum</taxon>
    </lineage>
</organism>
<dbReference type="EMBL" id="JABFUD020000009">
    <property type="protein sequence ID" value="KAI5075222.1"/>
    <property type="molecule type" value="Genomic_DNA"/>
</dbReference>
<keyword evidence="2" id="KW-0175">Coiled coil</keyword>
<dbReference type="SUPFAM" id="SSF48452">
    <property type="entry name" value="TPR-like"/>
    <property type="match status" value="2"/>
</dbReference>
<evidence type="ECO:0000313" key="5">
    <source>
        <dbReference type="Proteomes" id="UP000886520"/>
    </source>
</evidence>
<evidence type="ECO:0000256" key="2">
    <source>
        <dbReference type="SAM" id="Coils"/>
    </source>
</evidence>
<comment type="caution">
    <text evidence="4">The sequence shown here is derived from an EMBL/GenBank/DDBJ whole genome shotgun (WGS) entry which is preliminary data.</text>
</comment>
<dbReference type="SMART" id="SM00028">
    <property type="entry name" value="TPR"/>
    <property type="match status" value="7"/>
</dbReference>
<feature type="repeat" description="TPR" evidence="1">
    <location>
        <begin position="555"/>
        <end position="588"/>
    </location>
</feature>
<proteinExistence type="predicted"/>
<dbReference type="InterPro" id="IPR011990">
    <property type="entry name" value="TPR-like_helical_dom_sf"/>
</dbReference>
<protein>
    <submittedName>
        <fullName evidence="4">Uncharacterized protein</fullName>
    </submittedName>
</protein>
<dbReference type="PANTHER" id="PTHR47459:SF1">
    <property type="entry name" value="KINESIN LIGHT CHAIN-RELATED"/>
    <property type="match status" value="1"/>
</dbReference>
<name>A0A9D4UXI9_ADICA</name>
<dbReference type="Gene3D" id="1.25.40.10">
    <property type="entry name" value="Tetratricopeptide repeat domain"/>
    <property type="match status" value="3"/>
</dbReference>
<dbReference type="Pfam" id="PF13181">
    <property type="entry name" value="TPR_8"/>
    <property type="match status" value="2"/>
</dbReference>
<feature type="region of interest" description="Disordered" evidence="3">
    <location>
        <begin position="96"/>
        <end position="124"/>
    </location>
</feature>
<evidence type="ECO:0000256" key="3">
    <source>
        <dbReference type="SAM" id="MobiDB-lite"/>
    </source>
</evidence>